<dbReference type="STRING" id="4536.A0A0E0FGD5"/>
<reference evidence="1" key="1">
    <citation type="submission" date="2015-04" db="UniProtKB">
        <authorList>
            <consortium name="EnsemblPlants"/>
        </authorList>
    </citation>
    <scope>IDENTIFICATION</scope>
    <source>
        <strain evidence="1">SL10</strain>
    </source>
</reference>
<dbReference type="AlphaFoldDB" id="A0A0E0FGD5"/>
<dbReference type="GO" id="GO:0005840">
    <property type="term" value="C:ribosome"/>
    <property type="evidence" value="ECO:0007669"/>
    <property type="project" value="InterPro"/>
</dbReference>
<evidence type="ECO:0000313" key="2">
    <source>
        <dbReference type="Proteomes" id="UP000006591"/>
    </source>
</evidence>
<sequence>MTSVASEGQNNTYKFLYMSSWILHITSYKISCFNEIVPQDIFPGNSVSSRPKLYEHNIPFRFCTAVVKGYPSSRSHRRIWFVDDHKSGEIILEFNDRLNKWGVISLRSDVKVKKLSPGPQVSFPTHQSGYMPTSPSLLLPVPWIMIHERGKEKAYGRKCSGLLLTEIYLG</sequence>
<dbReference type="Gramene" id="ONIVA01G03900.2">
    <property type="protein sequence ID" value="ONIVA01G03900.2"/>
    <property type="gene ID" value="ONIVA01G03900"/>
</dbReference>
<proteinExistence type="predicted"/>
<accession>A0A0E0FGD5</accession>
<dbReference type="GO" id="GO:0003735">
    <property type="term" value="F:structural constituent of ribosome"/>
    <property type="evidence" value="ECO:0007669"/>
    <property type="project" value="InterPro"/>
</dbReference>
<keyword evidence="2" id="KW-1185">Reference proteome</keyword>
<organism evidence="1">
    <name type="scientific">Oryza nivara</name>
    <name type="common">Indian wild rice</name>
    <name type="synonym">Oryza sativa f. spontanea</name>
    <dbReference type="NCBI Taxonomy" id="4536"/>
    <lineage>
        <taxon>Eukaryota</taxon>
        <taxon>Viridiplantae</taxon>
        <taxon>Streptophyta</taxon>
        <taxon>Embryophyta</taxon>
        <taxon>Tracheophyta</taxon>
        <taxon>Spermatophyta</taxon>
        <taxon>Magnoliopsida</taxon>
        <taxon>Liliopsida</taxon>
        <taxon>Poales</taxon>
        <taxon>Poaceae</taxon>
        <taxon>BOP clade</taxon>
        <taxon>Oryzoideae</taxon>
        <taxon>Oryzeae</taxon>
        <taxon>Oryzinae</taxon>
        <taxon>Oryza</taxon>
    </lineage>
</organism>
<dbReference type="EnsemblPlants" id="ONIVA01G03900.2">
    <property type="protein sequence ID" value="ONIVA01G03900.2"/>
    <property type="gene ID" value="ONIVA01G03900"/>
</dbReference>
<dbReference type="PANTHER" id="PTHR11758">
    <property type="entry name" value="40S RIBOSOMAL PROTEIN S15A"/>
    <property type="match status" value="1"/>
</dbReference>
<protein>
    <submittedName>
        <fullName evidence="1">Uncharacterized protein</fullName>
    </submittedName>
</protein>
<dbReference type="eggNOG" id="KOG1754">
    <property type="taxonomic scope" value="Eukaryota"/>
</dbReference>
<dbReference type="GO" id="GO:0006412">
    <property type="term" value="P:translation"/>
    <property type="evidence" value="ECO:0007669"/>
    <property type="project" value="InterPro"/>
</dbReference>
<dbReference type="Proteomes" id="UP000006591">
    <property type="component" value="Chromosome 1"/>
</dbReference>
<dbReference type="HOGENOM" id="CLU_1654971_0_0_1"/>
<reference evidence="1" key="2">
    <citation type="submission" date="2018-04" db="EMBL/GenBank/DDBJ databases">
        <title>OnivRS2 (Oryza nivara Reference Sequence Version 2).</title>
        <authorList>
            <person name="Zhang J."/>
            <person name="Kudrna D."/>
            <person name="Lee S."/>
            <person name="Talag J."/>
            <person name="Rajasekar S."/>
            <person name="Welchert J."/>
            <person name="Hsing Y.-I."/>
            <person name="Wing R.A."/>
        </authorList>
    </citation>
    <scope>NUCLEOTIDE SEQUENCE [LARGE SCALE GENOMIC DNA]</scope>
</reference>
<dbReference type="InterPro" id="IPR000630">
    <property type="entry name" value="Ribosomal_uS8"/>
</dbReference>
<evidence type="ECO:0000313" key="1">
    <source>
        <dbReference type="EnsemblPlants" id="ONIVA01G03900.2"/>
    </source>
</evidence>
<name>A0A0E0FGD5_ORYNI</name>